<dbReference type="Gene3D" id="2.60.120.10">
    <property type="entry name" value="Jelly Rolls"/>
    <property type="match status" value="1"/>
</dbReference>
<reference evidence="7 8" key="1">
    <citation type="submission" date="2021-01" db="EMBL/GenBank/DDBJ databases">
        <title>Genome Sequencing of Type Strains.</title>
        <authorList>
            <person name="Lemaire J.F."/>
            <person name="Inderbitzin P."/>
            <person name="Collins S.B."/>
            <person name="Wespe N."/>
            <person name="Knight-Connoni V."/>
        </authorList>
    </citation>
    <scope>NUCLEOTIDE SEQUENCE [LARGE SCALE GENOMIC DNA]</scope>
    <source>
        <strain evidence="7 8">DSM 23009</strain>
    </source>
</reference>
<dbReference type="Proteomes" id="UP001296923">
    <property type="component" value="Unassembled WGS sequence"/>
</dbReference>
<dbReference type="SUPFAM" id="SSF51182">
    <property type="entry name" value="RmlC-like cupins"/>
    <property type="match status" value="1"/>
</dbReference>
<keyword evidence="4" id="KW-0560">Oxidoreductase</keyword>
<dbReference type="PANTHER" id="PTHR12918">
    <property type="entry name" value="CYSTEINE DIOXYGENASE"/>
    <property type="match status" value="1"/>
</dbReference>
<keyword evidence="8" id="KW-1185">Reference proteome</keyword>
<name>A0ABS2ZVZ5_9BACL</name>
<evidence type="ECO:0000256" key="4">
    <source>
        <dbReference type="ARBA" id="ARBA00023002"/>
    </source>
</evidence>
<evidence type="ECO:0000313" key="7">
    <source>
        <dbReference type="EMBL" id="MBN3555537.1"/>
    </source>
</evidence>
<feature type="coiled-coil region" evidence="6">
    <location>
        <begin position="38"/>
        <end position="65"/>
    </location>
</feature>
<comment type="similarity">
    <text evidence="1">Belongs to the cysteine dioxygenase family.</text>
</comment>
<keyword evidence="5" id="KW-0408">Iron</keyword>
<dbReference type="Pfam" id="PF05995">
    <property type="entry name" value="CDO_I"/>
    <property type="match status" value="1"/>
</dbReference>
<dbReference type="EMBL" id="JAFHKR010000039">
    <property type="protein sequence ID" value="MBN3555537.1"/>
    <property type="molecule type" value="Genomic_DNA"/>
</dbReference>
<sequence length="203" mass="23327">MKVVLHFIHFTTIEGGNVLKTITKSLRILDTLNNNPTKDDLKTALLSLNIEYEDVESELKTSENKPYYRKLLYQNKDVELLVMNWSQLECAPHDHGSSQGWIKVLNGSTKNTVYELEENGLPRELFTKNHDKDQVLFAPKHGVHKMKAEENSDLVTLHLYSPPISGMKVYDLEKCSVCVVSDDCGAWWPDEQRQKLREIQLNA</sequence>
<evidence type="ECO:0000256" key="3">
    <source>
        <dbReference type="ARBA" id="ARBA00022964"/>
    </source>
</evidence>
<dbReference type="InterPro" id="IPR010300">
    <property type="entry name" value="CDO_1"/>
</dbReference>
<dbReference type="PANTHER" id="PTHR12918:SF1">
    <property type="entry name" value="CYSTEINE DIOXYGENASE TYPE 1"/>
    <property type="match status" value="1"/>
</dbReference>
<dbReference type="GO" id="GO:0051213">
    <property type="term" value="F:dioxygenase activity"/>
    <property type="evidence" value="ECO:0007669"/>
    <property type="project" value="UniProtKB-KW"/>
</dbReference>
<organism evidence="7 8">
    <name type="scientific">Fictibacillus nanhaiensis</name>
    <dbReference type="NCBI Taxonomy" id="742169"/>
    <lineage>
        <taxon>Bacteria</taxon>
        <taxon>Bacillati</taxon>
        <taxon>Bacillota</taxon>
        <taxon>Bacilli</taxon>
        <taxon>Bacillales</taxon>
        <taxon>Fictibacillaceae</taxon>
        <taxon>Fictibacillus</taxon>
    </lineage>
</organism>
<protein>
    <submittedName>
        <fullName evidence="7">Cysteine dioxygenase family protein</fullName>
    </submittedName>
</protein>
<evidence type="ECO:0000256" key="1">
    <source>
        <dbReference type="ARBA" id="ARBA00006622"/>
    </source>
</evidence>
<dbReference type="CDD" id="cd10548">
    <property type="entry name" value="cupin_CDO"/>
    <property type="match status" value="1"/>
</dbReference>
<gene>
    <name evidence="7" type="ORF">JYA63_14760</name>
</gene>
<keyword evidence="6" id="KW-0175">Coiled coil</keyword>
<keyword evidence="3 7" id="KW-0223">Dioxygenase</keyword>
<proteinExistence type="inferred from homology"/>
<evidence type="ECO:0000256" key="5">
    <source>
        <dbReference type="ARBA" id="ARBA00023004"/>
    </source>
</evidence>
<evidence type="ECO:0000256" key="6">
    <source>
        <dbReference type="SAM" id="Coils"/>
    </source>
</evidence>
<accession>A0ABS2ZVZ5</accession>
<dbReference type="InterPro" id="IPR014710">
    <property type="entry name" value="RmlC-like_jellyroll"/>
</dbReference>
<comment type="caution">
    <text evidence="7">The sequence shown here is derived from an EMBL/GenBank/DDBJ whole genome shotgun (WGS) entry which is preliminary data.</text>
</comment>
<keyword evidence="2" id="KW-0479">Metal-binding</keyword>
<evidence type="ECO:0000256" key="2">
    <source>
        <dbReference type="ARBA" id="ARBA00022723"/>
    </source>
</evidence>
<dbReference type="InterPro" id="IPR011051">
    <property type="entry name" value="RmlC_Cupin_sf"/>
</dbReference>
<evidence type="ECO:0000313" key="8">
    <source>
        <dbReference type="Proteomes" id="UP001296923"/>
    </source>
</evidence>